<protein>
    <submittedName>
        <fullName evidence="1">Uncharacterized protein</fullName>
    </submittedName>
</protein>
<sequence length="58" mass="6539">MVLVTGDILVSSWSPLWESQKKFCAWLGTRQSGDGEMVSIRERLSLYDSKGTISFVEL</sequence>
<dbReference type="AlphaFoldDB" id="A0A0A9B4S1"/>
<dbReference type="EMBL" id="GBRH01239509">
    <property type="protein sequence ID" value="JAD58386.1"/>
    <property type="molecule type" value="Transcribed_RNA"/>
</dbReference>
<reference evidence="1" key="2">
    <citation type="journal article" date="2015" name="Data Brief">
        <title>Shoot transcriptome of the giant reed, Arundo donax.</title>
        <authorList>
            <person name="Barrero R.A."/>
            <person name="Guerrero F.D."/>
            <person name="Moolhuijzen P."/>
            <person name="Goolsby J.A."/>
            <person name="Tidwell J."/>
            <person name="Bellgard S.E."/>
            <person name="Bellgard M.I."/>
        </authorList>
    </citation>
    <scope>NUCLEOTIDE SEQUENCE</scope>
    <source>
        <tissue evidence="1">Shoot tissue taken approximately 20 cm above the soil surface</tissue>
    </source>
</reference>
<name>A0A0A9B4S1_ARUDO</name>
<accession>A0A0A9B4S1</accession>
<reference evidence="1" key="1">
    <citation type="submission" date="2014-09" db="EMBL/GenBank/DDBJ databases">
        <authorList>
            <person name="Magalhaes I.L.F."/>
            <person name="Oliveira U."/>
            <person name="Santos F.R."/>
            <person name="Vidigal T.H.D.A."/>
            <person name="Brescovit A.D."/>
            <person name="Santos A.J."/>
        </authorList>
    </citation>
    <scope>NUCLEOTIDE SEQUENCE</scope>
    <source>
        <tissue evidence="1">Shoot tissue taken approximately 20 cm above the soil surface</tissue>
    </source>
</reference>
<organism evidence="1">
    <name type="scientific">Arundo donax</name>
    <name type="common">Giant reed</name>
    <name type="synonym">Donax arundinaceus</name>
    <dbReference type="NCBI Taxonomy" id="35708"/>
    <lineage>
        <taxon>Eukaryota</taxon>
        <taxon>Viridiplantae</taxon>
        <taxon>Streptophyta</taxon>
        <taxon>Embryophyta</taxon>
        <taxon>Tracheophyta</taxon>
        <taxon>Spermatophyta</taxon>
        <taxon>Magnoliopsida</taxon>
        <taxon>Liliopsida</taxon>
        <taxon>Poales</taxon>
        <taxon>Poaceae</taxon>
        <taxon>PACMAD clade</taxon>
        <taxon>Arundinoideae</taxon>
        <taxon>Arundineae</taxon>
        <taxon>Arundo</taxon>
    </lineage>
</organism>
<evidence type="ECO:0000313" key="1">
    <source>
        <dbReference type="EMBL" id="JAD58386.1"/>
    </source>
</evidence>
<proteinExistence type="predicted"/>